<evidence type="ECO:0000256" key="3">
    <source>
        <dbReference type="ARBA" id="ARBA00022989"/>
    </source>
</evidence>
<feature type="transmembrane region" description="Helical" evidence="6">
    <location>
        <begin position="254"/>
        <end position="273"/>
    </location>
</feature>
<evidence type="ECO:0000256" key="5">
    <source>
        <dbReference type="SAM" id="MobiDB-lite"/>
    </source>
</evidence>
<feature type="compositionally biased region" description="Basic and acidic residues" evidence="5">
    <location>
        <begin position="314"/>
        <end position="323"/>
    </location>
</feature>
<feature type="region of interest" description="Disordered" evidence="5">
    <location>
        <begin position="281"/>
        <end position="323"/>
    </location>
</feature>
<feature type="transmembrane region" description="Helical" evidence="6">
    <location>
        <begin position="99"/>
        <end position="125"/>
    </location>
</feature>
<dbReference type="InterPro" id="IPR007568">
    <property type="entry name" value="RTA1"/>
</dbReference>
<name>A0AA38RT07_9PEZI</name>
<organism evidence="7 8">
    <name type="scientific">Pleurostoma richardsiae</name>
    <dbReference type="NCBI Taxonomy" id="41990"/>
    <lineage>
        <taxon>Eukaryota</taxon>
        <taxon>Fungi</taxon>
        <taxon>Dikarya</taxon>
        <taxon>Ascomycota</taxon>
        <taxon>Pezizomycotina</taxon>
        <taxon>Sordariomycetes</taxon>
        <taxon>Sordariomycetidae</taxon>
        <taxon>Calosphaeriales</taxon>
        <taxon>Pleurostomataceae</taxon>
        <taxon>Pleurostoma</taxon>
    </lineage>
</organism>
<feature type="transmembrane region" description="Helical" evidence="6">
    <location>
        <begin position="175"/>
        <end position="197"/>
    </location>
</feature>
<feature type="transmembrane region" description="Helical" evidence="6">
    <location>
        <begin position="217"/>
        <end position="238"/>
    </location>
</feature>
<feature type="transmembrane region" description="Helical" evidence="6">
    <location>
        <begin position="137"/>
        <end position="155"/>
    </location>
</feature>
<keyword evidence="2 6" id="KW-0812">Transmembrane</keyword>
<dbReference type="EMBL" id="JANBVO010000014">
    <property type="protein sequence ID" value="KAJ9145429.1"/>
    <property type="molecule type" value="Genomic_DNA"/>
</dbReference>
<evidence type="ECO:0000256" key="2">
    <source>
        <dbReference type="ARBA" id="ARBA00022692"/>
    </source>
</evidence>
<dbReference type="AlphaFoldDB" id="A0AA38RT07"/>
<keyword evidence="3 6" id="KW-1133">Transmembrane helix</keyword>
<evidence type="ECO:0000313" key="7">
    <source>
        <dbReference type="EMBL" id="KAJ9145429.1"/>
    </source>
</evidence>
<evidence type="ECO:0000313" key="8">
    <source>
        <dbReference type="Proteomes" id="UP001174694"/>
    </source>
</evidence>
<dbReference type="PANTHER" id="PTHR31465:SF9">
    <property type="entry name" value="SPHINGOID LONG-CHAIN BASE TRANSPORTER RSB1"/>
    <property type="match status" value="1"/>
</dbReference>
<reference evidence="7" key="1">
    <citation type="submission" date="2022-07" db="EMBL/GenBank/DDBJ databases">
        <title>Fungi with potential for degradation of polypropylene.</title>
        <authorList>
            <person name="Gostincar C."/>
        </authorList>
    </citation>
    <scope>NUCLEOTIDE SEQUENCE</scope>
    <source>
        <strain evidence="7">EXF-13308</strain>
    </source>
</reference>
<evidence type="ECO:0000256" key="6">
    <source>
        <dbReference type="SAM" id="Phobius"/>
    </source>
</evidence>
<evidence type="ECO:0000256" key="4">
    <source>
        <dbReference type="ARBA" id="ARBA00023136"/>
    </source>
</evidence>
<evidence type="ECO:0000256" key="1">
    <source>
        <dbReference type="ARBA" id="ARBA00004141"/>
    </source>
</evidence>
<feature type="transmembrane region" description="Helical" evidence="6">
    <location>
        <begin position="63"/>
        <end position="87"/>
    </location>
</feature>
<dbReference type="Pfam" id="PF04479">
    <property type="entry name" value="RTA1"/>
    <property type="match status" value="1"/>
</dbReference>
<dbReference type="PANTHER" id="PTHR31465">
    <property type="entry name" value="PROTEIN RTA1-RELATED"/>
    <property type="match status" value="1"/>
</dbReference>
<proteinExistence type="predicted"/>
<dbReference type="GO" id="GO:0005886">
    <property type="term" value="C:plasma membrane"/>
    <property type="evidence" value="ECO:0007669"/>
    <property type="project" value="TreeGrafter"/>
</dbReference>
<comment type="caution">
    <text evidence="7">The sequence shown here is derived from an EMBL/GenBank/DDBJ whole genome shotgun (WGS) entry which is preliminary data.</text>
</comment>
<gene>
    <name evidence="7" type="ORF">NKR23_g5486</name>
</gene>
<keyword evidence="4 6" id="KW-0472">Membrane</keyword>
<feature type="transmembrane region" description="Helical" evidence="6">
    <location>
        <begin position="37"/>
        <end position="56"/>
    </location>
</feature>
<dbReference type="GO" id="GO:0000324">
    <property type="term" value="C:fungal-type vacuole"/>
    <property type="evidence" value="ECO:0007669"/>
    <property type="project" value="TreeGrafter"/>
</dbReference>
<dbReference type="Proteomes" id="UP001174694">
    <property type="component" value="Unassembled WGS sequence"/>
</dbReference>
<comment type="subcellular location">
    <subcellularLocation>
        <location evidence="1">Membrane</location>
        <topology evidence="1">Multi-pass membrane protein</topology>
    </subcellularLocation>
</comment>
<sequence>MPGTKLPDGLIAFGPNANCTLDICPLEWSILKYQPSLPANGTFIGLFALSMIIHAVQGFRTSTWGYMAAMSAGCLLEIIGYVGRLIIHSNPFDFNGFLMQIICITVAPVFYCSAIYVLLSQVINYIDPSLSRFKPRLYYWFFIPADIVSLILQATGGALSCVGGNNKAIDQGVDVSLAGLIFQVVTLTVFSGLFADYLIACSKSKSARPKMTRRMRIFLGFLFLSVLFILIRCCYRIVELHEGYFSELFRDQPLFIALESAIMCIAAFLLNAGHPGPAFQQKKTRKGIESDGSFANLPSSYGEESVRMGSVSRARADTSESVP</sequence>
<protein>
    <submittedName>
        <fullName evidence="7">Parasitic phase-specific protein psp-1-like protein</fullName>
    </submittedName>
</protein>
<accession>A0AA38RT07</accession>
<keyword evidence="8" id="KW-1185">Reference proteome</keyword>